<keyword evidence="7" id="KW-1133">Transmembrane helix</keyword>
<name>A0ABT4AEZ5_9BACT</name>
<evidence type="ECO:0000256" key="5">
    <source>
        <dbReference type="ARBA" id="ARBA00022692"/>
    </source>
</evidence>
<keyword evidence="15" id="KW-1185">Reference proteome</keyword>
<keyword evidence="6" id="KW-0442">Lipid degradation</keyword>
<feature type="region of interest" description="Disordered" evidence="13">
    <location>
        <begin position="32"/>
        <end position="63"/>
    </location>
</feature>
<evidence type="ECO:0000256" key="8">
    <source>
        <dbReference type="ARBA" id="ARBA00023098"/>
    </source>
</evidence>
<gene>
    <name evidence="14" type="ORF">OV287_37955</name>
</gene>
<evidence type="ECO:0000256" key="1">
    <source>
        <dbReference type="ARBA" id="ARBA00004383"/>
    </source>
</evidence>
<dbReference type="InterPro" id="IPR004961">
    <property type="entry name" value="Lipase_chaperone"/>
</dbReference>
<dbReference type="EMBL" id="JAPNKA010000001">
    <property type="protein sequence ID" value="MCY1080253.1"/>
    <property type="molecule type" value="Genomic_DNA"/>
</dbReference>
<proteinExistence type="inferred from homology"/>
<evidence type="ECO:0000256" key="10">
    <source>
        <dbReference type="ARBA" id="ARBA00023186"/>
    </source>
</evidence>
<evidence type="ECO:0000313" key="15">
    <source>
        <dbReference type="Proteomes" id="UP001207654"/>
    </source>
</evidence>
<evidence type="ECO:0000256" key="3">
    <source>
        <dbReference type="ARBA" id="ARBA00022475"/>
    </source>
</evidence>
<dbReference type="Pfam" id="PF03280">
    <property type="entry name" value="Lipase_chap"/>
    <property type="match status" value="1"/>
</dbReference>
<evidence type="ECO:0000256" key="2">
    <source>
        <dbReference type="ARBA" id="ARBA00010358"/>
    </source>
</evidence>
<accession>A0ABT4AEZ5</accession>
<comment type="subcellular location">
    <subcellularLocation>
        <location evidence="1">Cell inner membrane</location>
        <topology evidence="1">Single-pass membrane protein</topology>
        <orientation evidence="1">Periplasmic side</orientation>
    </subcellularLocation>
</comment>
<evidence type="ECO:0000256" key="7">
    <source>
        <dbReference type="ARBA" id="ARBA00022989"/>
    </source>
</evidence>
<dbReference type="RefSeq" id="WP_267538927.1">
    <property type="nucleotide sequence ID" value="NZ_JAPNKA010000001.1"/>
</dbReference>
<evidence type="ECO:0000256" key="11">
    <source>
        <dbReference type="ARBA" id="ARBA00030948"/>
    </source>
</evidence>
<dbReference type="SUPFAM" id="SSF158855">
    <property type="entry name" value="Lipase chaperone-like"/>
    <property type="match status" value="1"/>
</dbReference>
<keyword evidence="3" id="KW-1003">Cell membrane</keyword>
<protein>
    <recommendedName>
        <fullName evidence="11">Lipase helper protein</fullName>
    </recommendedName>
    <alternativeName>
        <fullName evidence="12">Lipase modulator</fullName>
    </alternativeName>
</protein>
<keyword evidence="9" id="KW-0472">Membrane</keyword>
<feature type="compositionally biased region" description="Low complexity" evidence="13">
    <location>
        <begin position="54"/>
        <end position="63"/>
    </location>
</feature>
<evidence type="ECO:0000256" key="4">
    <source>
        <dbReference type="ARBA" id="ARBA00022519"/>
    </source>
</evidence>
<keyword evidence="8" id="KW-0443">Lipid metabolism</keyword>
<evidence type="ECO:0000256" key="9">
    <source>
        <dbReference type="ARBA" id="ARBA00023136"/>
    </source>
</evidence>
<evidence type="ECO:0000256" key="6">
    <source>
        <dbReference type="ARBA" id="ARBA00022963"/>
    </source>
</evidence>
<comment type="similarity">
    <text evidence="2">Belongs to the lipase chaperone family.</text>
</comment>
<organism evidence="14 15">
    <name type="scientific">Archangium lansingense</name>
    <dbReference type="NCBI Taxonomy" id="2995310"/>
    <lineage>
        <taxon>Bacteria</taxon>
        <taxon>Pseudomonadati</taxon>
        <taxon>Myxococcota</taxon>
        <taxon>Myxococcia</taxon>
        <taxon>Myxococcales</taxon>
        <taxon>Cystobacterineae</taxon>
        <taxon>Archangiaceae</taxon>
        <taxon>Archangium</taxon>
    </lineage>
</organism>
<evidence type="ECO:0000256" key="12">
    <source>
        <dbReference type="ARBA" id="ARBA00031542"/>
    </source>
</evidence>
<dbReference type="Proteomes" id="UP001207654">
    <property type="component" value="Unassembled WGS sequence"/>
</dbReference>
<keyword evidence="10" id="KW-0143">Chaperone</keyword>
<comment type="caution">
    <text evidence="14">The sequence shown here is derived from an EMBL/GenBank/DDBJ whole genome shotgun (WGS) entry which is preliminary data.</text>
</comment>
<sequence>MRMDMRVLGVLLGAVLLGFVLWWSLSDSVAVAQPPSTPGGSGDRASSLAGTRRPAQPAWSAPAASANLDSRELELRMLVAKVRASLGRSYERASSQGDFALAPGRILKGLLERRCGLVRRHAEELSAHREQLGLTGPDAEGFCRDLLFSLLQERHSLPEGTSQARFWESLARVDEAAARHVLAEPSASRGETFLAAYERFRQERRDLVGPGVERKLFGLSDELVRLPFQVDELVNDPRPSPEQRMATYENVLQRIGQEYGVELASVVEPLELAKNALRLHETAGALGLAQQQAILEKYAGSETTRLYLEHQLEQQDRGERLRAFNQERDRLLEQLTRAGLTPEQLRERMPEIDQQLFEKYNLQ</sequence>
<evidence type="ECO:0000256" key="13">
    <source>
        <dbReference type="SAM" id="MobiDB-lite"/>
    </source>
</evidence>
<evidence type="ECO:0000313" key="14">
    <source>
        <dbReference type="EMBL" id="MCY1080253.1"/>
    </source>
</evidence>
<keyword evidence="5" id="KW-0812">Transmembrane</keyword>
<keyword evidence="4" id="KW-0997">Cell inner membrane</keyword>
<reference evidence="14 15" key="1">
    <citation type="submission" date="2022-11" db="EMBL/GenBank/DDBJ databases">
        <title>Minimal conservation of predation-associated metabolite biosynthetic gene clusters underscores biosynthetic potential of Myxococcota including descriptions for ten novel species: Archangium lansinium sp. nov., Myxococcus landrumus sp. nov., Nannocystis bai.</title>
        <authorList>
            <person name="Ahearne A."/>
            <person name="Stevens C."/>
            <person name="Phillips K."/>
        </authorList>
    </citation>
    <scope>NUCLEOTIDE SEQUENCE [LARGE SCALE GENOMIC DNA]</scope>
    <source>
        <strain evidence="14 15">MIWBW</strain>
    </source>
</reference>